<reference evidence="2" key="1">
    <citation type="submission" date="2023-10" db="EMBL/GenBank/DDBJ databases">
        <authorList>
            <person name="Chen Y."/>
            <person name="Shah S."/>
            <person name="Dougan E. K."/>
            <person name="Thang M."/>
            <person name="Chan C."/>
        </authorList>
    </citation>
    <scope>NUCLEOTIDE SEQUENCE [LARGE SCALE GENOMIC DNA]</scope>
</reference>
<feature type="chain" id="PRO_5045469918" evidence="1">
    <location>
        <begin position="31"/>
        <end position="253"/>
    </location>
</feature>
<keyword evidence="1" id="KW-0732">Signal</keyword>
<evidence type="ECO:0000313" key="3">
    <source>
        <dbReference type="Proteomes" id="UP001189429"/>
    </source>
</evidence>
<accession>A0ABN9RUL4</accession>
<gene>
    <name evidence="2" type="ORF">PCOR1329_LOCUS23885</name>
</gene>
<organism evidence="2 3">
    <name type="scientific">Prorocentrum cordatum</name>
    <dbReference type="NCBI Taxonomy" id="2364126"/>
    <lineage>
        <taxon>Eukaryota</taxon>
        <taxon>Sar</taxon>
        <taxon>Alveolata</taxon>
        <taxon>Dinophyceae</taxon>
        <taxon>Prorocentrales</taxon>
        <taxon>Prorocentraceae</taxon>
        <taxon>Prorocentrum</taxon>
    </lineage>
</organism>
<name>A0ABN9RUL4_9DINO</name>
<dbReference type="EMBL" id="CAUYUJ010008147">
    <property type="protein sequence ID" value="CAK0823031.1"/>
    <property type="molecule type" value="Genomic_DNA"/>
</dbReference>
<comment type="caution">
    <text evidence="2">The sequence shown here is derived from an EMBL/GenBank/DDBJ whole genome shotgun (WGS) entry which is preliminary data.</text>
</comment>
<protein>
    <submittedName>
        <fullName evidence="2">Uncharacterized protein</fullName>
    </submittedName>
</protein>
<sequence>MDPPNVAILHQLVSCMALIASHWLDWVVRGDSSMAADELYQRWIRAVQGIRARPTEPTCKQSAPGRIIDCADCTQNLLSRVLGPRVDESTPRPGHAAVHLPLLANDRTLWKRGPLEPTSPPDIRPGCSRQPRSWAWLQLQELVLNATTDQQLQHCWDGVLSGQEAEPLDNCDIVGGDVQKRYEGRAGAPATKLVQVKTVKWAKHLLRAKTHLAKLIGLMIQHLVQRLPGAAKNLAALLDLGLELIIKPNSEQT</sequence>
<evidence type="ECO:0000313" key="2">
    <source>
        <dbReference type="EMBL" id="CAK0823031.1"/>
    </source>
</evidence>
<evidence type="ECO:0000256" key="1">
    <source>
        <dbReference type="SAM" id="SignalP"/>
    </source>
</evidence>
<keyword evidence="3" id="KW-1185">Reference proteome</keyword>
<dbReference type="Proteomes" id="UP001189429">
    <property type="component" value="Unassembled WGS sequence"/>
</dbReference>
<feature type="non-terminal residue" evidence="2">
    <location>
        <position position="253"/>
    </location>
</feature>
<proteinExistence type="predicted"/>
<feature type="signal peptide" evidence="1">
    <location>
        <begin position="1"/>
        <end position="30"/>
    </location>
</feature>